<sequence>MALQSAVGYAGDVDASTAYQELANDATAQLIDVRTRAEWSFVGIPDLSALGKEPLLIEWQSWPQMQVTADFLDKLKASLKERGVGPAVPLYFLCRSGVRSAAAAACAVTIGFERSFNIAGGFEGPPDQARHRGFVAGWKASDLPWVQS</sequence>
<protein>
    <submittedName>
        <fullName evidence="2">Sulfurtransferase</fullName>
    </submittedName>
</protein>
<organism evidence="2 3">
    <name type="scientific">Terrihabitans soli</name>
    <dbReference type="NCBI Taxonomy" id="708113"/>
    <lineage>
        <taxon>Bacteria</taxon>
        <taxon>Pseudomonadati</taxon>
        <taxon>Pseudomonadota</taxon>
        <taxon>Alphaproteobacteria</taxon>
        <taxon>Hyphomicrobiales</taxon>
        <taxon>Terrihabitans</taxon>
    </lineage>
</organism>
<keyword evidence="3" id="KW-1185">Reference proteome</keyword>
<dbReference type="SUPFAM" id="SSF52821">
    <property type="entry name" value="Rhodanese/Cell cycle control phosphatase"/>
    <property type="match status" value="1"/>
</dbReference>
<dbReference type="Gene3D" id="3.40.250.10">
    <property type="entry name" value="Rhodanese-like domain"/>
    <property type="match status" value="1"/>
</dbReference>
<accession>A0A6S6QZJ2</accession>
<dbReference type="EMBL" id="AP023361">
    <property type="protein sequence ID" value="BCJ92431.1"/>
    <property type="molecule type" value="Genomic_DNA"/>
</dbReference>
<feature type="domain" description="Rhodanese" evidence="1">
    <location>
        <begin position="24"/>
        <end position="129"/>
    </location>
</feature>
<name>A0A6S6QZJ2_9HYPH</name>
<dbReference type="InterPro" id="IPR001763">
    <property type="entry name" value="Rhodanese-like_dom"/>
</dbReference>
<dbReference type="PANTHER" id="PTHR47377">
    <property type="entry name" value="RHODANESE-LIKE DOMAIN-CONTAINING PROTEIN 4, CHLOROPLASTIC"/>
    <property type="match status" value="1"/>
</dbReference>
<keyword evidence="2" id="KW-0808">Transferase</keyword>
<dbReference type="SMART" id="SM00450">
    <property type="entry name" value="RHOD"/>
    <property type="match status" value="1"/>
</dbReference>
<dbReference type="AlphaFoldDB" id="A0A6S6QZJ2"/>
<dbReference type="InterPro" id="IPR036873">
    <property type="entry name" value="Rhodanese-like_dom_sf"/>
</dbReference>
<dbReference type="KEGG" id="tso:IZ6_31660"/>
<reference evidence="2 3" key="1">
    <citation type="submission" date="2020-08" db="EMBL/GenBank/DDBJ databases">
        <title>Genome sequence of Rhizobiales bacterium strain IZ6.</title>
        <authorList>
            <person name="Nakai R."/>
            <person name="Naganuma T."/>
        </authorList>
    </citation>
    <scope>NUCLEOTIDE SEQUENCE [LARGE SCALE GENOMIC DNA]</scope>
    <source>
        <strain evidence="2 3">IZ6</strain>
    </source>
</reference>
<dbReference type="Pfam" id="PF00581">
    <property type="entry name" value="Rhodanese"/>
    <property type="match status" value="1"/>
</dbReference>
<proteinExistence type="predicted"/>
<dbReference type="Proteomes" id="UP000515317">
    <property type="component" value="Chromosome"/>
</dbReference>
<dbReference type="PROSITE" id="PS50206">
    <property type="entry name" value="RHODANESE_3"/>
    <property type="match status" value="1"/>
</dbReference>
<dbReference type="GO" id="GO:0016740">
    <property type="term" value="F:transferase activity"/>
    <property type="evidence" value="ECO:0007669"/>
    <property type="project" value="UniProtKB-KW"/>
</dbReference>
<evidence type="ECO:0000313" key="2">
    <source>
        <dbReference type="EMBL" id="BCJ92431.1"/>
    </source>
</evidence>
<evidence type="ECO:0000313" key="3">
    <source>
        <dbReference type="Proteomes" id="UP000515317"/>
    </source>
</evidence>
<evidence type="ECO:0000259" key="1">
    <source>
        <dbReference type="PROSITE" id="PS50206"/>
    </source>
</evidence>
<dbReference type="PANTHER" id="PTHR47377:SF1">
    <property type="entry name" value="RHODANESE-LIKE DOMAIN-CONTAINING PROTEIN 4, CHLOROPLASTIC"/>
    <property type="match status" value="1"/>
</dbReference>
<dbReference type="RefSeq" id="WP_222875999.1">
    <property type="nucleotide sequence ID" value="NZ_AP023361.1"/>
</dbReference>
<dbReference type="InterPro" id="IPR044240">
    <property type="entry name" value="STR4-like"/>
</dbReference>
<gene>
    <name evidence="2" type="ORF">IZ6_31660</name>
</gene>